<dbReference type="EMBL" id="CVTF01000018">
    <property type="protein sequence ID" value="CRY98753.1"/>
    <property type="molecule type" value="Genomic_DNA"/>
</dbReference>
<dbReference type="Proteomes" id="UP000182715">
    <property type="component" value="Unassembled WGS sequence"/>
</dbReference>
<dbReference type="AlphaFoldDB" id="A0A0H5QSY1"/>
<proteinExistence type="predicted"/>
<sequence>MNWLNRGIQEKILRVLSDNYPNCLKATKVYNSLFPSSSLPITSNIPVDKQGLGLALTLGCEIQSQHLATLQSDEFQYFLKNIYYLEESGLIEITSIDSLHKNFDCKINHKGIDFLTDDGGLSAILGVVTVKLHSDTIQALIAAKIDQAEISDSEKSWLKKELGKIKDTALSTLTENAINAIPAATLITLLKKFVGL</sequence>
<evidence type="ECO:0000313" key="1">
    <source>
        <dbReference type="EMBL" id="CRY98753.1"/>
    </source>
</evidence>
<accession>A0A0H5QSY1</accession>
<reference evidence="1 2" key="1">
    <citation type="submission" date="2014-11" db="EMBL/GenBank/DDBJ databases">
        <authorList>
            <person name="Diene M.Seydina."/>
        </authorList>
    </citation>
    <scope>NUCLEOTIDE SEQUENCE [LARGE SCALE GENOMIC DNA]</scope>
    <source>
        <strain evidence="1 2">Neisseria meningitidis CHUV</strain>
    </source>
</reference>
<name>A0A0H5QSY1_NEIMI</name>
<organism evidence="1 2">
    <name type="scientific">Neisseria meningitidis serogroup B</name>
    <dbReference type="NCBI Taxonomy" id="491"/>
    <lineage>
        <taxon>Bacteria</taxon>
        <taxon>Pseudomonadati</taxon>
        <taxon>Pseudomonadota</taxon>
        <taxon>Betaproteobacteria</taxon>
        <taxon>Neisseriales</taxon>
        <taxon>Neisseriaceae</taxon>
        <taxon>Neisseria</taxon>
    </lineage>
</organism>
<evidence type="ECO:0000313" key="2">
    <source>
        <dbReference type="Proteomes" id="UP000182715"/>
    </source>
</evidence>
<protein>
    <submittedName>
        <fullName evidence="1">Uncharacterized protein</fullName>
    </submittedName>
</protein>